<dbReference type="GO" id="GO:0016705">
    <property type="term" value="F:oxidoreductase activity, acting on paired donors, with incorporation or reduction of molecular oxygen"/>
    <property type="evidence" value="ECO:0007669"/>
    <property type="project" value="InterPro"/>
</dbReference>
<dbReference type="InterPro" id="IPR011251">
    <property type="entry name" value="Luciferase-like_dom"/>
</dbReference>
<dbReference type="EMBL" id="JAGTTN010000003">
    <property type="protein sequence ID" value="MCC2032617.1"/>
    <property type="molecule type" value="Genomic_DNA"/>
</dbReference>
<evidence type="ECO:0000313" key="5">
    <source>
        <dbReference type="Proteomes" id="UP001139354"/>
    </source>
</evidence>
<keyword evidence="1" id="KW-0560">Oxidoreductase</keyword>
<dbReference type="GO" id="GO:0004497">
    <property type="term" value="F:monooxygenase activity"/>
    <property type="evidence" value="ECO:0007669"/>
    <property type="project" value="UniProtKB-KW"/>
</dbReference>
<sequence length="336" mass="36166">MELGVYSLAERTGAATARDRIGDIIDYGVHAAGAGLDVFGIGEHHTSRFAVASPAVVLAAVAARTSSIVLTSTVSVLSVLDPVRLYQDFAQLDLVSGGRAEVTAGRSAYAEPFDIFGVPIGEYDAVFEEKVGLFLALRGEEEVSWSGRYRAPLERAVIPPRLERRLPLRLGVGGTPRSAERAGRLGLPMTLAVLGGDPAGLAPVVQAYFGSAELHGHDRSSLGVGSASHFFVGRTSQEARDTFYPYYRAYNAEGRGIHLDRSTFEAMASPRGPLVVGSPQEVVDKILRQHELLRLDRFMGQVDIGGIPPKNVRDSIDHFAADVAPVVRRETARKTF</sequence>
<dbReference type="Gene3D" id="3.20.20.30">
    <property type="entry name" value="Luciferase-like domain"/>
    <property type="match status" value="1"/>
</dbReference>
<evidence type="ECO:0000256" key="2">
    <source>
        <dbReference type="ARBA" id="ARBA00023033"/>
    </source>
</evidence>
<evidence type="ECO:0000259" key="3">
    <source>
        <dbReference type="Pfam" id="PF00296"/>
    </source>
</evidence>
<protein>
    <submittedName>
        <fullName evidence="4">LLM class flavin-dependent oxidoreductase</fullName>
    </submittedName>
</protein>
<dbReference type="Proteomes" id="UP001139354">
    <property type="component" value="Unassembled WGS sequence"/>
</dbReference>
<dbReference type="InterPro" id="IPR050766">
    <property type="entry name" value="Bact_Lucif_Oxidored"/>
</dbReference>
<dbReference type="PANTHER" id="PTHR30137:SF8">
    <property type="entry name" value="BLR5498 PROTEIN"/>
    <property type="match status" value="1"/>
</dbReference>
<name>A0A9X1LUX6_9MICO</name>
<accession>A0A9X1LUX6</accession>
<keyword evidence="2" id="KW-0503">Monooxygenase</keyword>
<proteinExistence type="predicted"/>
<dbReference type="SUPFAM" id="SSF51679">
    <property type="entry name" value="Bacterial luciferase-like"/>
    <property type="match status" value="1"/>
</dbReference>
<dbReference type="AlphaFoldDB" id="A0A9X1LUX6"/>
<reference evidence="4" key="1">
    <citation type="submission" date="2021-04" db="EMBL/GenBank/DDBJ databases">
        <title>Microbacterium tenobrionis sp. nov. and Microbacterium allomyrinae sp. nov., isolated from larvae of Tenobrio molitor and Allomyrina dichotoma, respectively.</title>
        <authorList>
            <person name="Lee S.D."/>
        </authorList>
    </citation>
    <scope>NUCLEOTIDE SEQUENCE</scope>
    <source>
        <strain evidence="4">BWT-G7</strain>
    </source>
</reference>
<dbReference type="InterPro" id="IPR036661">
    <property type="entry name" value="Luciferase-like_sf"/>
</dbReference>
<dbReference type="GO" id="GO:0005829">
    <property type="term" value="C:cytosol"/>
    <property type="evidence" value="ECO:0007669"/>
    <property type="project" value="TreeGrafter"/>
</dbReference>
<comment type="caution">
    <text evidence="4">The sequence shown here is derived from an EMBL/GenBank/DDBJ whole genome shotgun (WGS) entry which is preliminary data.</text>
</comment>
<evidence type="ECO:0000256" key="1">
    <source>
        <dbReference type="ARBA" id="ARBA00023002"/>
    </source>
</evidence>
<dbReference type="Pfam" id="PF00296">
    <property type="entry name" value="Bac_luciferase"/>
    <property type="match status" value="1"/>
</dbReference>
<feature type="domain" description="Luciferase-like" evidence="3">
    <location>
        <begin position="1"/>
        <end position="292"/>
    </location>
</feature>
<keyword evidence="5" id="KW-1185">Reference proteome</keyword>
<organism evidence="4 5">
    <name type="scientific">Microbacterium allomyrinae</name>
    <dbReference type="NCBI Taxonomy" id="2830666"/>
    <lineage>
        <taxon>Bacteria</taxon>
        <taxon>Bacillati</taxon>
        <taxon>Actinomycetota</taxon>
        <taxon>Actinomycetes</taxon>
        <taxon>Micrococcales</taxon>
        <taxon>Microbacteriaceae</taxon>
        <taxon>Microbacterium</taxon>
    </lineage>
</organism>
<dbReference type="PANTHER" id="PTHR30137">
    <property type="entry name" value="LUCIFERASE-LIKE MONOOXYGENASE"/>
    <property type="match status" value="1"/>
</dbReference>
<evidence type="ECO:0000313" key="4">
    <source>
        <dbReference type="EMBL" id="MCC2032617.1"/>
    </source>
</evidence>
<dbReference type="RefSeq" id="WP_229384586.1">
    <property type="nucleotide sequence ID" value="NZ_JAGTTN010000003.1"/>
</dbReference>
<gene>
    <name evidence="4" type="ORF">KEC57_10550</name>
</gene>